<keyword evidence="2" id="KW-1185">Reference proteome</keyword>
<dbReference type="Proteomes" id="UP001049176">
    <property type="component" value="Chromosome 2"/>
</dbReference>
<dbReference type="KEGG" id="more:E1B28_004320"/>
<dbReference type="EMBL" id="CM032182">
    <property type="protein sequence ID" value="KAG7096916.1"/>
    <property type="molecule type" value="Genomic_DNA"/>
</dbReference>
<dbReference type="RefSeq" id="XP_043013386.1">
    <property type="nucleotide sequence ID" value="XM_043148784.1"/>
</dbReference>
<comment type="caution">
    <text evidence="1">The sequence shown here is derived from an EMBL/GenBank/DDBJ whole genome shotgun (WGS) entry which is preliminary data.</text>
</comment>
<accession>A0A9P7UYF9</accession>
<evidence type="ECO:0008006" key="3">
    <source>
        <dbReference type="Google" id="ProtNLM"/>
    </source>
</evidence>
<proteinExistence type="predicted"/>
<evidence type="ECO:0000313" key="1">
    <source>
        <dbReference type="EMBL" id="KAG7096916.1"/>
    </source>
</evidence>
<name>A0A9P7UYF9_9AGAR</name>
<evidence type="ECO:0000313" key="2">
    <source>
        <dbReference type="Proteomes" id="UP001049176"/>
    </source>
</evidence>
<protein>
    <recommendedName>
        <fullName evidence="3">Mediator of RNA polymerase II transcription subunit 20</fullName>
    </recommendedName>
</protein>
<dbReference type="GeneID" id="66073396"/>
<reference evidence="1" key="1">
    <citation type="journal article" date="2021" name="Genome Biol. Evol.">
        <title>The assembled and annotated genome of the fairy-ring fungus Marasmius oreades.</title>
        <authorList>
            <person name="Hiltunen M."/>
            <person name="Ament-Velasquez S.L."/>
            <person name="Johannesson H."/>
        </authorList>
    </citation>
    <scope>NUCLEOTIDE SEQUENCE</scope>
    <source>
        <strain evidence="1">03SP1</strain>
    </source>
</reference>
<dbReference type="AlphaFoldDB" id="A0A9P7UYF9"/>
<organism evidence="1 2">
    <name type="scientific">Marasmius oreades</name>
    <name type="common">fairy-ring Marasmius</name>
    <dbReference type="NCBI Taxonomy" id="181124"/>
    <lineage>
        <taxon>Eukaryota</taxon>
        <taxon>Fungi</taxon>
        <taxon>Dikarya</taxon>
        <taxon>Basidiomycota</taxon>
        <taxon>Agaricomycotina</taxon>
        <taxon>Agaricomycetes</taxon>
        <taxon>Agaricomycetidae</taxon>
        <taxon>Agaricales</taxon>
        <taxon>Marasmiineae</taxon>
        <taxon>Marasmiaceae</taxon>
        <taxon>Marasmius</taxon>
    </lineage>
</organism>
<gene>
    <name evidence="1" type="ORF">E1B28_004320</name>
</gene>
<dbReference type="OrthoDB" id="2536675at2759"/>
<sequence length="299" mass="33315">MGFTGLARWLNAPPNGLQLISDNIFRNHNGVYRGKWYLTVKSFRSTLGQIPGFNIPSERIICALTMNDNVFVLLEDPLAPTRADISTNPPDGNVFQPTHYRNTFLTLSPPGALEQLLSQLKARWVPVRQSTTSNMAQRGQGTGPQLVIEGHVFAIGSDWIVRVGNVILAGGAVKGMILEAEYLPLPTLKSPMADGTSELVSNLLISVLPNIKDARTLAIAISDSQWEDFLWDREDEEREQELKADFQKDVEKHAADGVHYYGDEELPMKKNQKGDWTGVDRDRRSAYLIIGSLRSETIL</sequence>